<evidence type="ECO:0000259" key="4">
    <source>
        <dbReference type="PROSITE" id="PS50010"/>
    </source>
</evidence>
<dbReference type="Gene3D" id="1.20.900.10">
    <property type="entry name" value="Dbl homology (DH) domain"/>
    <property type="match status" value="1"/>
</dbReference>
<dbReference type="InterPro" id="IPR055251">
    <property type="entry name" value="SOS1_NGEF_PH"/>
</dbReference>
<dbReference type="InterPro" id="IPR035899">
    <property type="entry name" value="DBL_dom_sf"/>
</dbReference>
<feature type="compositionally biased region" description="Basic and acidic residues" evidence="2">
    <location>
        <begin position="810"/>
        <end position="821"/>
    </location>
</feature>
<feature type="region of interest" description="Disordered" evidence="2">
    <location>
        <begin position="767"/>
        <end position="849"/>
    </location>
</feature>
<comment type="caution">
    <text evidence="5">The sequence shown here is derived from an EMBL/GenBank/DDBJ whole genome shotgun (WGS) entry which is preliminary data.</text>
</comment>
<dbReference type="Proteomes" id="UP001431783">
    <property type="component" value="Unassembled WGS sequence"/>
</dbReference>
<feature type="compositionally biased region" description="Pro residues" evidence="2">
    <location>
        <begin position="1065"/>
        <end position="1074"/>
    </location>
</feature>
<evidence type="ECO:0000259" key="3">
    <source>
        <dbReference type="PROSITE" id="PS50003"/>
    </source>
</evidence>
<dbReference type="AlphaFoldDB" id="A0AAW1V2T4"/>
<feature type="compositionally biased region" description="Polar residues" evidence="2">
    <location>
        <begin position="663"/>
        <end position="672"/>
    </location>
</feature>
<feature type="compositionally biased region" description="Low complexity" evidence="2">
    <location>
        <begin position="244"/>
        <end position="264"/>
    </location>
</feature>
<feature type="compositionally biased region" description="Basic and acidic residues" evidence="2">
    <location>
        <begin position="836"/>
        <end position="849"/>
    </location>
</feature>
<dbReference type="SMART" id="SM00325">
    <property type="entry name" value="RhoGEF"/>
    <property type="match status" value="1"/>
</dbReference>
<reference evidence="5 6" key="1">
    <citation type="submission" date="2023-03" db="EMBL/GenBank/DDBJ databases">
        <title>Genome insight into feeding habits of ladybird beetles.</title>
        <authorList>
            <person name="Li H.-S."/>
            <person name="Huang Y.-H."/>
            <person name="Pang H."/>
        </authorList>
    </citation>
    <scope>NUCLEOTIDE SEQUENCE [LARGE SCALE GENOMIC DNA]</scope>
    <source>
        <strain evidence="5">SYSU_2023b</strain>
        <tissue evidence="5">Whole body</tissue>
    </source>
</reference>
<name>A0AAW1V2T4_9CUCU</name>
<evidence type="ECO:0000313" key="6">
    <source>
        <dbReference type="Proteomes" id="UP001431783"/>
    </source>
</evidence>
<evidence type="ECO:0008006" key="7">
    <source>
        <dbReference type="Google" id="ProtNLM"/>
    </source>
</evidence>
<organism evidence="5 6">
    <name type="scientific">Henosepilachna vigintioctopunctata</name>
    <dbReference type="NCBI Taxonomy" id="420089"/>
    <lineage>
        <taxon>Eukaryota</taxon>
        <taxon>Metazoa</taxon>
        <taxon>Ecdysozoa</taxon>
        <taxon>Arthropoda</taxon>
        <taxon>Hexapoda</taxon>
        <taxon>Insecta</taxon>
        <taxon>Pterygota</taxon>
        <taxon>Neoptera</taxon>
        <taxon>Endopterygota</taxon>
        <taxon>Coleoptera</taxon>
        <taxon>Polyphaga</taxon>
        <taxon>Cucujiformia</taxon>
        <taxon>Coccinelloidea</taxon>
        <taxon>Coccinellidae</taxon>
        <taxon>Epilachninae</taxon>
        <taxon>Epilachnini</taxon>
        <taxon>Henosepilachna</taxon>
    </lineage>
</organism>
<feature type="region of interest" description="Disordered" evidence="2">
    <location>
        <begin position="871"/>
        <end position="894"/>
    </location>
</feature>
<proteinExistence type="predicted"/>
<dbReference type="GO" id="GO:0031267">
    <property type="term" value="F:small GTPase binding"/>
    <property type="evidence" value="ECO:0007669"/>
    <property type="project" value="TreeGrafter"/>
</dbReference>
<dbReference type="EMBL" id="JARQZJ010000104">
    <property type="protein sequence ID" value="KAK9887047.1"/>
    <property type="molecule type" value="Genomic_DNA"/>
</dbReference>
<dbReference type="Pfam" id="PF00621">
    <property type="entry name" value="RhoGEF"/>
    <property type="match status" value="1"/>
</dbReference>
<feature type="compositionally biased region" description="Basic and acidic residues" evidence="2">
    <location>
        <begin position="643"/>
        <end position="657"/>
    </location>
</feature>
<dbReference type="InterPro" id="IPR043324">
    <property type="entry name" value="PH_PLEKHG1_G2_G3"/>
</dbReference>
<keyword evidence="6" id="KW-1185">Reference proteome</keyword>
<evidence type="ECO:0000256" key="2">
    <source>
        <dbReference type="SAM" id="MobiDB-lite"/>
    </source>
</evidence>
<dbReference type="PANTHER" id="PTHR45924">
    <property type="entry name" value="FI17866P1"/>
    <property type="match status" value="1"/>
</dbReference>
<feature type="region of interest" description="Disordered" evidence="2">
    <location>
        <begin position="1034"/>
        <end position="1083"/>
    </location>
</feature>
<dbReference type="InterPro" id="IPR011993">
    <property type="entry name" value="PH-like_dom_sf"/>
</dbReference>
<dbReference type="Gene3D" id="2.30.29.30">
    <property type="entry name" value="Pleckstrin-homology domain (PH domain)/Phosphotyrosine-binding domain (PTB)"/>
    <property type="match status" value="1"/>
</dbReference>
<dbReference type="Pfam" id="PF22697">
    <property type="entry name" value="SOS1_NGEF_PH"/>
    <property type="match status" value="1"/>
</dbReference>
<sequence length="1130" mass="128055">MCTNTRFKTKGTSTELMPCIMGAFDSIIEEGKQQISSKRTYQSNNFAHLSPGVQKLLSHVPDHEISRNFSSEENLGARRFSSKTTYRSLRTHTSLYKSSESLDIISPSVQKMLSNLPDTELILPPAHNERRTNQSFLYSKKDSCESSPNVSILENSCEDTNKANDDGDLVRDVNCSEYCVNEDELSDSFKPVPLGSYLHTSPHGIASRTPVGRKSLGKYLQVPSESSIGTTSATNSSEVSRPVSLTSIGSCSSSGSSGNNQPGSAYLASAESLDSDPEPSGSQGSADSGIAEQPSVMTAEMRVLQEVLDSEAVYVSDLNQVIKGYLEPWRTEPNCVLAAHLEDLFSNIEEIHEFNKKFLEQLRKAEGDSTKIANVFLQNDSGFSVYNQYCTNYPRTMDVIGKLTRDEKMVPVFREKQLALGHPLPLGSYLLKPVQRILKYHLLLQRLSKQCEADHKHVVDLALTTMTGIASDINMMKRKHEYAVRVQEIQSQLYGWNGPDLTALGELIAEGTFRVVGARGRRHVFLFEKVFLMTKNKQDGALAYKFHIMCSNLMLVEQIRGEPLSFHVLPFDNPRLQCTLRARSPQHKREWTLQIKRVILENYSAVIPNHARQLVMELGQDVNEEEKAEKWSLKHSSNTPHYLENRSRNRKPTDPTGRRAASQDRSFSTLSNWRRKSEPGVIPQYNTKTLPHKISKMKKQKSASKFYTDLSDSENCEAVTESTDSLISEQLKVNDFSSQELNEEPKMDLEKIVSDIVNEEFKKIKRTKRSLRDSEPTPNMWFEDSPAKLPTKADSLPRSFQLNDQGGSENYHRHVLDKSLKETPSGSIEDQPENDLTSHIDDSEHPEHKIYRKSAIRMSLLQRIRALMSEQQRKASSPLWKQHTARSTGERIANPDYVDPQKFFLNSSRNSLLNEKVDDDIDLLDRLDMTINENDVLTEIENRLQKSMSLDDTRQNQRFTSLSSRSEKFEYSTLSLNSLNSSQNDDSYYESILDDRLVEEYVTDKNGRLVLKQDSFRSTENNYILKKNQTMEDMKNETDIKSSVSTSKSENKISDRKAVIKRPNKAPPPIPVKPPHLLNGHNNSCTNKETIKCSISETNVENIERCDDQTQSVTETTSKSWVKAMVGRFE</sequence>
<dbReference type="InterPro" id="IPR001849">
    <property type="entry name" value="PH_domain"/>
</dbReference>
<protein>
    <recommendedName>
        <fullName evidence="7">Pleckstrin homology domain-containing family G member 1</fullName>
    </recommendedName>
</protein>
<dbReference type="InterPro" id="IPR000219">
    <property type="entry name" value="DH_dom"/>
</dbReference>
<evidence type="ECO:0000313" key="5">
    <source>
        <dbReference type="EMBL" id="KAK9887047.1"/>
    </source>
</evidence>
<dbReference type="CDD" id="cd13243">
    <property type="entry name" value="PH_PLEKHG1_G2_G3"/>
    <property type="match status" value="1"/>
</dbReference>
<feature type="domain" description="PH" evidence="3">
    <location>
        <begin position="506"/>
        <end position="600"/>
    </location>
</feature>
<keyword evidence="1" id="KW-0597">Phosphoprotein</keyword>
<dbReference type="CDD" id="cd00160">
    <property type="entry name" value="RhoGEF"/>
    <property type="match status" value="1"/>
</dbReference>
<feature type="domain" description="DH" evidence="4">
    <location>
        <begin position="299"/>
        <end position="476"/>
    </location>
</feature>
<dbReference type="PANTHER" id="PTHR45924:SF2">
    <property type="entry name" value="FI17866P1"/>
    <property type="match status" value="1"/>
</dbReference>
<accession>A0AAW1V2T4</accession>
<feature type="compositionally biased region" description="Polar residues" evidence="2">
    <location>
        <begin position="223"/>
        <end position="239"/>
    </location>
</feature>
<dbReference type="SUPFAM" id="SSF48065">
    <property type="entry name" value="DBL homology domain (DH-domain)"/>
    <property type="match status" value="1"/>
</dbReference>
<dbReference type="SUPFAM" id="SSF50729">
    <property type="entry name" value="PH domain-like"/>
    <property type="match status" value="1"/>
</dbReference>
<dbReference type="PROSITE" id="PS50010">
    <property type="entry name" value="DH_2"/>
    <property type="match status" value="1"/>
</dbReference>
<gene>
    <name evidence="5" type="ORF">WA026_019972</name>
</gene>
<dbReference type="GO" id="GO:0005085">
    <property type="term" value="F:guanyl-nucleotide exchange factor activity"/>
    <property type="evidence" value="ECO:0007669"/>
    <property type="project" value="InterPro"/>
</dbReference>
<dbReference type="PROSITE" id="PS50003">
    <property type="entry name" value="PH_DOMAIN"/>
    <property type="match status" value="1"/>
</dbReference>
<feature type="compositionally biased region" description="Polar residues" evidence="2">
    <location>
        <begin position="798"/>
        <end position="808"/>
    </location>
</feature>
<dbReference type="SMART" id="SM00233">
    <property type="entry name" value="PH"/>
    <property type="match status" value="1"/>
</dbReference>
<feature type="region of interest" description="Disordered" evidence="2">
    <location>
        <begin position="627"/>
        <end position="673"/>
    </location>
</feature>
<feature type="region of interest" description="Disordered" evidence="2">
    <location>
        <begin position="222"/>
        <end position="289"/>
    </location>
</feature>
<evidence type="ECO:0000256" key="1">
    <source>
        <dbReference type="ARBA" id="ARBA00022553"/>
    </source>
</evidence>
<feature type="compositionally biased region" description="Basic and acidic residues" evidence="2">
    <location>
        <begin position="1049"/>
        <end position="1058"/>
    </location>
</feature>